<organism evidence="2 3">
    <name type="scientific">Thalassotalea euphylliae</name>
    <dbReference type="NCBI Taxonomy" id="1655234"/>
    <lineage>
        <taxon>Bacteria</taxon>
        <taxon>Pseudomonadati</taxon>
        <taxon>Pseudomonadota</taxon>
        <taxon>Gammaproteobacteria</taxon>
        <taxon>Alteromonadales</taxon>
        <taxon>Colwelliaceae</taxon>
        <taxon>Thalassotalea</taxon>
    </lineage>
</organism>
<dbReference type="EMBL" id="QUOU01000001">
    <property type="protein sequence ID" value="REL28107.1"/>
    <property type="molecule type" value="Genomic_DNA"/>
</dbReference>
<sequence>MAFVALAVFLGFSFADHSRTDQVWQFASALLLMWSLMLALFIYSFSSQIGASTSNAGLLTRLRLWLLRMIQKLIMWLFFIALLASIFMTFRLLSYGFYQ</sequence>
<proteinExistence type="predicted"/>
<reference evidence="2 3" key="1">
    <citation type="submission" date="2018-08" db="EMBL/GenBank/DDBJ databases">
        <title>Thalassotalea euphylliae genome.</title>
        <authorList>
            <person name="Summers S."/>
            <person name="Rice S.A."/>
            <person name="Freckelton M.L."/>
            <person name="Nedved B.T."/>
            <person name="Hadfield M.G."/>
        </authorList>
    </citation>
    <scope>NUCLEOTIDE SEQUENCE [LARGE SCALE GENOMIC DNA]</scope>
    <source>
        <strain evidence="2 3">H1</strain>
    </source>
</reference>
<accession>A0A3E0TUR1</accession>
<evidence type="ECO:0000256" key="1">
    <source>
        <dbReference type="SAM" id="Phobius"/>
    </source>
</evidence>
<evidence type="ECO:0000313" key="3">
    <source>
        <dbReference type="Proteomes" id="UP000256478"/>
    </source>
</evidence>
<comment type="caution">
    <text evidence="2">The sequence shown here is derived from an EMBL/GenBank/DDBJ whole genome shotgun (WGS) entry which is preliminary data.</text>
</comment>
<protein>
    <submittedName>
        <fullName evidence="2">Uncharacterized protein</fullName>
    </submittedName>
</protein>
<keyword evidence="1" id="KW-1133">Transmembrane helix</keyword>
<feature type="transmembrane region" description="Helical" evidence="1">
    <location>
        <begin position="25"/>
        <end position="45"/>
    </location>
</feature>
<name>A0A3E0TUR1_9GAMM</name>
<dbReference type="Proteomes" id="UP000256478">
    <property type="component" value="Unassembled WGS sequence"/>
</dbReference>
<keyword evidence="1" id="KW-0812">Transmembrane</keyword>
<evidence type="ECO:0000313" key="2">
    <source>
        <dbReference type="EMBL" id="REL28107.1"/>
    </source>
</evidence>
<dbReference type="AlphaFoldDB" id="A0A3E0TUR1"/>
<gene>
    <name evidence="2" type="ORF">DXX93_17085</name>
</gene>
<feature type="transmembrane region" description="Helical" evidence="1">
    <location>
        <begin position="73"/>
        <end position="93"/>
    </location>
</feature>
<keyword evidence="1" id="KW-0472">Membrane</keyword>